<sequence>MLRALYTSSTGMFAQQLNIDNIAHNIANVNTTGYKKSRVEFQDLIYQMLRRPVANDTTVQPSGLWVGLGVKPSATQTIFSQGNLTPTDNPLDVAIQGQAFFRVQSPTNEEYLYTRDGSFKLDSEGNLVTTDGYYVVGVDTIDPEGYDVTIAPDGTVTYKMPGQDEPVEAGQVELAKFTNPAGLEKIGGNLYRPTASSGEAIDWDPEADTTVSLHAGYLEAANIQIVEEMVNLITAQRAYEINSKVIQSADEMLGMAANLRR</sequence>
<comment type="similarity">
    <text evidence="1 4">Belongs to the flagella basal body rod proteins family.</text>
</comment>
<evidence type="ECO:0000256" key="2">
    <source>
        <dbReference type="ARBA" id="ARBA00017948"/>
    </source>
</evidence>
<proteinExistence type="inferred from homology"/>
<evidence type="ECO:0000313" key="8">
    <source>
        <dbReference type="EMBL" id="ADI01506.1"/>
    </source>
</evidence>
<dbReference type="HOGENOM" id="CLU_013687_0_1_9"/>
<reference evidence="8 9" key="2">
    <citation type="journal article" date="2010" name="Stand. Genomic Sci.">
        <title>Complete genome sequence of Syntrophothermus lipocalidus type strain (TGB-C1).</title>
        <authorList>
            <person name="Djao O.D."/>
            <person name="Zhang X."/>
            <person name="Lucas S."/>
            <person name="Lapidus A."/>
            <person name="Del Rio T.G."/>
            <person name="Nolan M."/>
            <person name="Tice H."/>
            <person name="Cheng J.F."/>
            <person name="Han C."/>
            <person name="Tapia R."/>
            <person name="Goodwin L."/>
            <person name="Pitluck S."/>
            <person name="Liolios K."/>
            <person name="Ivanova N."/>
            <person name="Mavromatis K."/>
            <person name="Mikhailova N."/>
            <person name="Ovchinnikova G."/>
            <person name="Pati A."/>
            <person name="Brambilla E."/>
            <person name="Chen A."/>
            <person name="Palaniappan K."/>
            <person name="Land M."/>
            <person name="Hauser L."/>
            <person name="Chang Y.J."/>
            <person name="Jeffries C.D."/>
            <person name="Rohde M."/>
            <person name="Sikorski J."/>
            <person name="Spring S."/>
            <person name="Goker M."/>
            <person name="Detter J.C."/>
            <person name="Woyke T."/>
            <person name="Bristow J."/>
            <person name="Eisen J.A."/>
            <person name="Markowitz V."/>
            <person name="Hugenholtz P."/>
            <person name="Kyrpides N.C."/>
            <person name="Klenk H.P."/>
        </authorList>
    </citation>
    <scope>NUCLEOTIDE SEQUENCE [LARGE SCALE GENOMIC DNA]</scope>
    <source>
        <strain evidence="9">DSM 12680 / TGB-C1</strain>
    </source>
</reference>
<dbReference type="NCBIfam" id="TIGR03506">
    <property type="entry name" value="FlgEFG_subfam"/>
    <property type="match status" value="2"/>
</dbReference>
<comment type="subcellular location">
    <subcellularLocation>
        <location evidence="4">Bacterial flagellum basal body</location>
    </subcellularLocation>
</comment>
<dbReference type="InterPro" id="IPR020013">
    <property type="entry name" value="Flagellar_FlgE/F/G"/>
</dbReference>
<evidence type="ECO:0000256" key="3">
    <source>
        <dbReference type="NCBIfam" id="TIGR02488"/>
    </source>
</evidence>
<dbReference type="AlphaFoldDB" id="D7CLC1"/>
<protein>
    <recommendedName>
        <fullName evidence="2 3">Flagellar basal-body rod protein FlgG</fullName>
    </recommendedName>
</protein>
<dbReference type="InterPro" id="IPR010930">
    <property type="entry name" value="Flg_bb/hook_C_dom"/>
</dbReference>
<dbReference type="STRING" id="643648.Slip_0726"/>
<dbReference type="OrthoDB" id="9804559at2"/>
<dbReference type="InterPro" id="IPR053967">
    <property type="entry name" value="LlgE_F_G-like_D1"/>
</dbReference>
<name>D7CLC1_SYNLT</name>
<dbReference type="Pfam" id="PF06429">
    <property type="entry name" value="Flg_bbr_C"/>
    <property type="match status" value="1"/>
</dbReference>
<feature type="domain" description="Flagellar basal body rod protein N-terminal" evidence="5">
    <location>
        <begin position="5"/>
        <end position="35"/>
    </location>
</feature>
<dbReference type="NCBIfam" id="TIGR02490">
    <property type="entry name" value="flgF"/>
    <property type="match status" value="1"/>
</dbReference>
<evidence type="ECO:0000259" key="7">
    <source>
        <dbReference type="Pfam" id="PF22692"/>
    </source>
</evidence>
<evidence type="ECO:0000256" key="1">
    <source>
        <dbReference type="ARBA" id="ARBA00009677"/>
    </source>
</evidence>
<keyword evidence="9" id="KW-1185">Reference proteome</keyword>
<dbReference type="EMBL" id="CP002048">
    <property type="protein sequence ID" value="ADI01506.1"/>
    <property type="molecule type" value="Genomic_DNA"/>
</dbReference>
<keyword evidence="8" id="KW-0282">Flagellum</keyword>
<dbReference type="PANTHER" id="PTHR30435">
    <property type="entry name" value="FLAGELLAR PROTEIN"/>
    <property type="match status" value="1"/>
</dbReference>
<feature type="domain" description="Flagellar hook protein FlgE/F/G-like D1" evidence="7">
    <location>
        <begin position="94"/>
        <end position="158"/>
    </location>
</feature>
<evidence type="ECO:0000256" key="4">
    <source>
        <dbReference type="RuleBase" id="RU362116"/>
    </source>
</evidence>
<accession>D7CLC1</accession>
<gene>
    <name evidence="8" type="ordered locus">Slip_0726</name>
</gene>
<organism evidence="8 9">
    <name type="scientific">Syntrophothermus lipocalidus (strain DSM 12680 / TGB-C1)</name>
    <dbReference type="NCBI Taxonomy" id="643648"/>
    <lineage>
        <taxon>Bacteria</taxon>
        <taxon>Bacillati</taxon>
        <taxon>Bacillota</taxon>
        <taxon>Clostridia</taxon>
        <taxon>Eubacteriales</taxon>
        <taxon>Syntrophomonadaceae</taxon>
        <taxon>Syntrophothermus</taxon>
    </lineage>
</organism>
<dbReference type="PANTHER" id="PTHR30435:SF19">
    <property type="entry name" value="FLAGELLAR BASAL-BODY ROD PROTEIN FLGG"/>
    <property type="match status" value="1"/>
</dbReference>
<keyword evidence="4" id="KW-0975">Bacterial flagellum</keyword>
<dbReference type="Pfam" id="PF22692">
    <property type="entry name" value="LlgE_F_G_D1"/>
    <property type="match status" value="1"/>
</dbReference>
<keyword evidence="8" id="KW-0969">Cilium</keyword>
<evidence type="ECO:0000259" key="5">
    <source>
        <dbReference type="Pfam" id="PF00460"/>
    </source>
</evidence>
<dbReference type="RefSeq" id="WP_013174908.1">
    <property type="nucleotide sequence ID" value="NC_014220.1"/>
</dbReference>
<dbReference type="eggNOG" id="COG4786">
    <property type="taxonomic scope" value="Bacteria"/>
</dbReference>
<dbReference type="NCBIfam" id="TIGR02488">
    <property type="entry name" value="flgG_G_neg"/>
    <property type="match status" value="1"/>
</dbReference>
<evidence type="ECO:0000259" key="6">
    <source>
        <dbReference type="Pfam" id="PF06429"/>
    </source>
</evidence>
<dbReference type="Proteomes" id="UP000000378">
    <property type="component" value="Chromosome"/>
</dbReference>
<feature type="domain" description="Flagellar basal-body/hook protein C-terminal" evidence="6">
    <location>
        <begin position="215"/>
        <end position="259"/>
    </location>
</feature>
<dbReference type="InterPro" id="IPR001444">
    <property type="entry name" value="Flag_bb_rod_N"/>
</dbReference>
<dbReference type="InterPro" id="IPR012834">
    <property type="entry name" value="FlgG_G_neg"/>
</dbReference>
<dbReference type="Pfam" id="PF00460">
    <property type="entry name" value="Flg_bb_rod"/>
    <property type="match status" value="1"/>
</dbReference>
<reference evidence="9" key="1">
    <citation type="journal article" date="2010" name="Stand. Genomic Sci.">
        <title>Complete genome sequence of Syntrophothermus lipocalidus type strain (TGB-C1T).</title>
        <authorList>
            <consortium name="US DOE Joint Genome Institute (JGI-PGF)"/>
            <person name="Djao O."/>
            <person name="Zhang X."/>
            <person name="Lucas S."/>
            <person name="Lapidus A."/>
            <person name="Glavina Del Rio T."/>
            <person name="Nolan M."/>
            <person name="Tice H."/>
            <person name="Cheng J."/>
            <person name="Han C."/>
            <person name="Tapia R."/>
            <person name="Goodwin L."/>
            <person name="Pitluck S."/>
            <person name="Liolios K."/>
            <person name="Ivanova N."/>
            <person name="Mavromatis K."/>
            <person name="Mikhailova N."/>
            <person name="Ovchinnikova G."/>
            <person name="Pati A."/>
            <person name="Brambilla E."/>
            <person name="Chen A."/>
            <person name="Palaniappan K."/>
            <person name="Land M."/>
            <person name="Hauser L."/>
            <person name="Chang Y."/>
            <person name="Jeffries C."/>
            <person name="Rohde M."/>
            <person name="Sikorski J."/>
            <person name="Spring S."/>
            <person name="Goker M."/>
            <person name="Detter J."/>
            <person name="Woyke T."/>
            <person name="Bristow J."/>
            <person name="Eisen J."/>
            <person name="Markowitz V."/>
            <person name="Hugenholtz P."/>
            <person name="Kyrpides N."/>
            <person name="Klenk H."/>
        </authorList>
    </citation>
    <scope>NUCLEOTIDE SEQUENCE [LARGE SCALE GENOMIC DNA]</scope>
    <source>
        <strain evidence="9">DSM 12680 / TGB-C1</strain>
    </source>
</reference>
<dbReference type="SUPFAM" id="SSF117143">
    <property type="entry name" value="Flagellar hook protein flgE"/>
    <property type="match status" value="1"/>
</dbReference>
<keyword evidence="8" id="KW-0966">Cell projection</keyword>
<evidence type="ECO:0000313" key="9">
    <source>
        <dbReference type="Proteomes" id="UP000000378"/>
    </source>
</evidence>
<dbReference type="InterPro" id="IPR012836">
    <property type="entry name" value="FlgF"/>
</dbReference>
<dbReference type="GO" id="GO:0071978">
    <property type="term" value="P:bacterial-type flagellum-dependent swarming motility"/>
    <property type="evidence" value="ECO:0007669"/>
    <property type="project" value="TreeGrafter"/>
</dbReference>
<dbReference type="GO" id="GO:0009426">
    <property type="term" value="C:bacterial-type flagellum basal body, distal rod"/>
    <property type="evidence" value="ECO:0007669"/>
    <property type="project" value="UniProtKB-UniRule"/>
</dbReference>
<dbReference type="KEGG" id="slp:Slip_0726"/>
<dbReference type="InterPro" id="IPR037925">
    <property type="entry name" value="FlgE/F/G-like"/>
</dbReference>